<dbReference type="FunFam" id="3.20.20.70:FF:000222">
    <property type="entry name" value="Raffinose synthase Sip1 protein"/>
    <property type="match status" value="1"/>
</dbReference>
<comment type="similarity">
    <text evidence="2">Belongs to the glycosyl hydrolases 36 family.</text>
</comment>
<dbReference type="SUPFAM" id="SSF51445">
    <property type="entry name" value="(Trans)glycosidases"/>
    <property type="match status" value="1"/>
</dbReference>
<dbReference type="Pfam" id="PF05691">
    <property type="entry name" value="Raffinose_syn"/>
    <property type="match status" value="1"/>
</dbReference>
<dbReference type="InterPro" id="IPR017853">
    <property type="entry name" value="GH"/>
</dbReference>
<organism evidence="6 7">
    <name type="scientific">Phialemonium atrogriseum</name>
    <dbReference type="NCBI Taxonomy" id="1093897"/>
    <lineage>
        <taxon>Eukaryota</taxon>
        <taxon>Fungi</taxon>
        <taxon>Dikarya</taxon>
        <taxon>Ascomycota</taxon>
        <taxon>Pezizomycotina</taxon>
        <taxon>Sordariomycetes</taxon>
        <taxon>Sordariomycetidae</taxon>
        <taxon>Cephalothecales</taxon>
        <taxon>Cephalothecaceae</taxon>
        <taxon>Phialemonium</taxon>
    </lineage>
</organism>
<keyword evidence="7" id="KW-1185">Reference proteome</keyword>
<dbReference type="AlphaFoldDB" id="A0AAJ0BZP2"/>
<dbReference type="InterPro" id="IPR013785">
    <property type="entry name" value="Aldolase_TIM"/>
</dbReference>
<dbReference type="PANTHER" id="PTHR31268:SF32">
    <property type="entry name" value="GALACTINOL--SUCROSE GALACTOSYLTRANSFERASE 2-RELATED"/>
    <property type="match status" value="1"/>
</dbReference>
<comment type="catalytic activity">
    <reaction evidence="4">
        <text>alpha-D-galactosyl-(1-&gt;3)-1D-myo-inositol + sucrose = raffinose + myo-inositol</text>
        <dbReference type="Rhea" id="RHEA:20161"/>
        <dbReference type="ChEBI" id="CHEBI:16634"/>
        <dbReference type="ChEBI" id="CHEBI:17268"/>
        <dbReference type="ChEBI" id="CHEBI:17505"/>
        <dbReference type="ChEBI" id="CHEBI:17992"/>
        <dbReference type="EC" id="2.4.1.82"/>
    </reaction>
</comment>
<evidence type="ECO:0000256" key="4">
    <source>
        <dbReference type="ARBA" id="ARBA00049426"/>
    </source>
</evidence>
<dbReference type="RefSeq" id="XP_060283419.1">
    <property type="nucleotide sequence ID" value="XM_060424620.1"/>
</dbReference>
<accession>A0AAJ0BZP2</accession>
<evidence type="ECO:0000256" key="5">
    <source>
        <dbReference type="SAM" id="MobiDB-lite"/>
    </source>
</evidence>
<feature type="region of interest" description="Disordered" evidence="5">
    <location>
        <begin position="77"/>
        <end position="100"/>
    </location>
</feature>
<protein>
    <submittedName>
        <fullName evidence="6">Raffinose synthase Sip1</fullName>
    </submittedName>
</protein>
<dbReference type="EMBL" id="MU839009">
    <property type="protein sequence ID" value="KAK1767206.1"/>
    <property type="molecule type" value="Genomic_DNA"/>
</dbReference>
<dbReference type="GeneID" id="85307807"/>
<proteinExistence type="inferred from homology"/>
<dbReference type="InterPro" id="IPR008811">
    <property type="entry name" value="Glycosyl_hydrolases_36"/>
</dbReference>
<evidence type="ECO:0000313" key="7">
    <source>
        <dbReference type="Proteomes" id="UP001244011"/>
    </source>
</evidence>
<sequence length="898" mass="100065">MASEEYDFGDVFQAVFIPKQKPPPDPVSPDMTASVSTYPPLGQVTQLKSGDVSFVAVLEVPESRGIDPWEVALWHSGTTGQEQEQEWTEHGLAPSGQGQAPFALQASNDTSRLYFAGKLSVQSLLNFTVKFRPGPDQPWRWIRDEMSMGDGSIVINDGLDENDAKTDLPDLIQDLNPDLKWKSLMSQCPGTRLWHIEAPVAASQNDQPAIADIPLGIPWGGFLRWFALVRIWTPWLAPRHGKDTFALDKEAVLVSFLSPQGRHMVLLAISGLNDTMTLFRSSESGSVMLHIRNDEEVATSATVLVATGDDFEKANAAVMYHARSLVVSSKKWTGEYDAEMSALKADVKPEWYENWYDGLGFCTWNALGQRLTEDKVLKAVDTLAEHKINITSLIIDDNWQNIDYRGQGQFQHGWNDFEAEPKAFPRGLKAMVSEIRSKHRNIQHIAVWHALLGYWAGIAPDGKIAKTYKTVEVIREDSLRRNLPLGGKMTLVDREDTHKFYDDFYRFLSSCGIDGVKTDAQFMMDTWVSAKARRELIHTYLDAWKVSTLRHFSIKAISCMSQAPQILFYSQLPQNTPAVLCRNSDDFFPEIPASHPWHVWTNAHNSLFTQHLNVLPDWDMFQTVHDFSGFHAAARCVSGGPIYITDVPGQHDVDLISQMTGLTTHGKTVIFRPSIVGRTIDQYVGYDDDSLLKVGAYHGRATTGTSIMGVFNVSTRPLTDIIPLSRFPGVNPSSHYVIRGHSSGFVTPPVQTSSPASLLTTSLGVRGYDILCAYPLSVFNSETRGTVYLANLGLVRKMTGCAAVLNNSFQLLENGRLFMDTRVKALGVLGVYISTLPDLTVEGDLMVTIQGQPVPPHTVNKGNEHVLEIDIETAWNEMGLESGWSNEIEMKLYFPLEK</sequence>
<evidence type="ECO:0000256" key="3">
    <source>
        <dbReference type="ARBA" id="ARBA00023277"/>
    </source>
</evidence>
<reference evidence="6" key="1">
    <citation type="submission" date="2023-06" db="EMBL/GenBank/DDBJ databases">
        <title>Genome-scale phylogeny and comparative genomics of the fungal order Sordariales.</title>
        <authorList>
            <consortium name="Lawrence Berkeley National Laboratory"/>
            <person name="Hensen N."/>
            <person name="Bonometti L."/>
            <person name="Westerberg I."/>
            <person name="Brannstrom I.O."/>
            <person name="Guillou S."/>
            <person name="Cros-Aarteil S."/>
            <person name="Calhoun S."/>
            <person name="Haridas S."/>
            <person name="Kuo A."/>
            <person name="Mondo S."/>
            <person name="Pangilinan J."/>
            <person name="Riley R."/>
            <person name="Labutti K."/>
            <person name="Andreopoulos B."/>
            <person name="Lipzen A."/>
            <person name="Chen C."/>
            <person name="Yanf M."/>
            <person name="Daum C."/>
            <person name="Ng V."/>
            <person name="Clum A."/>
            <person name="Steindorff A."/>
            <person name="Ohm R."/>
            <person name="Martin F."/>
            <person name="Silar P."/>
            <person name="Natvig D."/>
            <person name="Lalanne C."/>
            <person name="Gautier V."/>
            <person name="Ament-Velasquez S.L."/>
            <person name="Kruys A."/>
            <person name="Hutchinson M.I."/>
            <person name="Powell A.J."/>
            <person name="Barry K."/>
            <person name="Miller A.N."/>
            <person name="Grigoriev I.V."/>
            <person name="Debuchy R."/>
            <person name="Gladieux P."/>
            <person name="Thoren M.H."/>
            <person name="Johannesson H."/>
        </authorList>
    </citation>
    <scope>NUCLEOTIDE SEQUENCE</scope>
    <source>
        <strain evidence="6">8032-3</strain>
    </source>
</reference>
<comment type="caution">
    <text evidence="6">The sequence shown here is derived from an EMBL/GenBank/DDBJ whole genome shotgun (WGS) entry which is preliminary data.</text>
</comment>
<dbReference type="PANTHER" id="PTHR31268">
    <property type="match status" value="1"/>
</dbReference>
<evidence type="ECO:0000256" key="1">
    <source>
        <dbReference type="ARBA" id="ARBA00001255"/>
    </source>
</evidence>
<comment type="catalytic activity">
    <reaction evidence="1">
        <text>Hydrolysis of terminal, non-reducing alpha-D-galactose residues in alpha-D-galactosides, including galactose oligosaccharides, galactomannans and galactolipids.</text>
        <dbReference type="EC" id="3.2.1.22"/>
    </reaction>
</comment>
<evidence type="ECO:0000256" key="2">
    <source>
        <dbReference type="ARBA" id="ARBA00007240"/>
    </source>
</evidence>
<dbReference type="Gene3D" id="3.20.20.70">
    <property type="entry name" value="Aldolase class I"/>
    <property type="match status" value="1"/>
</dbReference>
<evidence type="ECO:0000313" key="6">
    <source>
        <dbReference type="EMBL" id="KAK1767206.1"/>
    </source>
</evidence>
<dbReference type="GO" id="GO:0047274">
    <property type="term" value="F:galactinol-sucrose galactosyltransferase activity"/>
    <property type="evidence" value="ECO:0007669"/>
    <property type="project" value="UniProtKB-EC"/>
</dbReference>
<keyword evidence="3" id="KW-0119">Carbohydrate metabolism</keyword>
<gene>
    <name evidence="6" type="ORF">QBC33DRAFT_451708</name>
</gene>
<name>A0AAJ0BZP2_9PEZI</name>
<dbReference type="GO" id="GO:0004557">
    <property type="term" value="F:alpha-galactosidase activity"/>
    <property type="evidence" value="ECO:0007669"/>
    <property type="project" value="UniProtKB-EC"/>
</dbReference>
<dbReference type="Proteomes" id="UP001244011">
    <property type="component" value="Unassembled WGS sequence"/>
</dbReference>